<evidence type="ECO:0000313" key="2">
    <source>
        <dbReference type="EMBL" id="MCM2680521.1"/>
    </source>
</evidence>
<feature type="transmembrane region" description="Helical" evidence="1">
    <location>
        <begin position="160"/>
        <end position="179"/>
    </location>
</feature>
<keyword evidence="1" id="KW-1133">Transmembrane helix</keyword>
<keyword evidence="1" id="KW-0812">Transmembrane</keyword>
<keyword evidence="3" id="KW-1185">Reference proteome</keyword>
<feature type="transmembrane region" description="Helical" evidence="1">
    <location>
        <begin position="95"/>
        <end position="114"/>
    </location>
</feature>
<reference evidence="2 3" key="1">
    <citation type="journal article" date="2013" name="Antonie Van Leeuwenhoek">
        <title>Echinimonas agarilytica gen. nov., sp. nov., a new gammaproteobacterium isolated from the sea urchin Strongylocentrotus intermedius.</title>
        <authorList>
            <person name="Nedashkovskaya O.I."/>
            <person name="Stenkova A.M."/>
            <person name="Zhukova N.V."/>
            <person name="Van Trappen S."/>
            <person name="Lee J.S."/>
            <person name="Kim S.B."/>
        </authorList>
    </citation>
    <scope>NUCLEOTIDE SEQUENCE [LARGE SCALE GENOMIC DNA]</scope>
    <source>
        <strain evidence="2 3">KMM 6351</strain>
    </source>
</reference>
<feature type="transmembrane region" description="Helical" evidence="1">
    <location>
        <begin position="209"/>
        <end position="227"/>
    </location>
</feature>
<gene>
    <name evidence="2" type="ORF">NAF29_12710</name>
</gene>
<feature type="transmembrane region" description="Helical" evidence="1">
    <location>
        <begin position="50"/>
        <end position="75"/>
    </location>
</feature>
<dbReference type="Proteomes" id="UP001165393">
    <property type="component" value="Unassembled WGS sequence"/>
</dbReference>
<keyword evidence="1" id="KW-0472">Membrane</keyword>
<sequence length="258" mass="29534">MRTESHTNKISLLCGTVVFILYLFTFSMLSESKWRYVGEFGDGPAIFLAPIAYFIIGIMLVFWLISFCVSITKMIGDDTPFENQKDSMEILQVNLIRHLRIIGVALISIVALEIMPNAEASLDEELAFAIIAVIAFSIPLLITLFDFLLPKINSIFLPRWSFSGWFSIVGLGVLLSIPLSDMQQTSKFLEEFIKTFWALLSGSDGDRQMEYFLVSSVYLFLTTYYLYKIFVQWNKIRADLYSLFVRAKSLVVKFIVKK</sequence>
<feature type="transmembrane region" description="Helical" evidence="1">
    <location>
        <begin position="126"/>
        <end position="148"/>
    </location>
</feature>
<proteinExistence type="predicted"/>
<comment type="caution">
    <text evidence="2">The sequence shown here is derived from an EMBL/GenBank/DDBJ whole genome shotgun (WGS) entry which is preliminary data.</text>
</comment>
<protein>
    <submittedName>
        <fullName evidence="2">Uncharacterized protein</fullName>
    </submittedName>
</protein>
<evidence type="ECO:0000256" key="1">
    <source>
        <dbReference type="SAM" id="Phobius"/>
    </source>
</evidence>
<dbReference type="AlphaFoldDB" id="A0AA41W811"/>
<dbReference type="RefSeq" id="WP_251261968.1">
    <property type="nucleotide sequence ID" value="NZ_JAMQGP010000006.1"/>
</dbReference>
<name>A0AA41W811_9GAMM</name>
<evidence type="ECO:0000313" key="3">
    <source>
        <dbReference type="Proteomes" id="UP001165393"/>
    </source>
</evidence>
<organism evidence="2 3">
    <name type="scientific">Echinimonas agarilytica</name>
    <dbReference type="NCBI Taxonomy" id="1215918"/>
    <lineage>
        <taxon>Bacteria</taxon>
        <taxon>Pseudomonadati</taxon>
        <taxon>Pseudomonadota</taxon>
        <taxon>Gammaproteobacteria</taxon>
        <taxon>Alteromonadales</taxon>
        <taxon>Echinimonadaceae</taxon>
        <taxon>Echinimonas</taxon>
    </lineage>
</organism>
<accession>A0AA41W811</accession>
<dbReference type="EMBL" id="JAMQGP010000006">
    <property type="protein sequence ID" value="MCM2680521.1"/>
    <property type="molecule type" value="Genomic_DNA"/>
</dbReference>
<feature type="transmembrane region" description="Helical" evidence="1">
    <location>
        <begin position="12"/>
        <end position="30"/>
    </location>
</feature>